<accession>A0ABR2KCH0</accession>
<evidence type="ECO:0000313" key="2">
    <source>
        <dbReference type="Proteomes" id="UP001470230"/>
    </source>
</evidence>
<evidence type="ECO:0000313" key="1">
    <source>
        <dbReference type="EMBL" id="KAK8888818.1"/>
    </source>
</evidence>
<evidence type="ECO:0008006" key="3">
    <source>
        <dbReference type="Google" id="ProtNLM"/>
    </source>
</evidence>
<organism evidence="1 2">
    <name type="scientific">Tritrichomonas musculus</name>
    <dbReference type="NCBI Taxonomy" id="1915356"/>
    <lineage>
        <taxon>Eukaryota</taxon>
        <taxon>Metamonada</taxon>
        <taxon>Parabasalia</taxon>
        <taxon>Tritrichomonadida</taxon>
        <taxon>Tritrichomonadidae</taxon>
        <taxon>Tritrichomonas</taxon>
    </lineage>
</organism>
<protein>
    <recommendedName>
        <fullName evidence="3">Importin N-terminal domain-containing protein</fullName>
    </recommendedName>
</protein>
<comment type="caution">
    <text evidence="1">The sequence shown here is derived from an EMBL/GenBank/DDBJ whole genome shotgun (WGS) entry which is preliminary data.</text>
</comment>
<proteinExistence type="predicted"/>
<name>A0ABR2KCH0_9EUKA</name>
<gene>
    <name evidence="1" type="ORF">M9Y10_033558</name>
</gene>
<keyword evidence="2" id="KW-1185">Reference proteome</keyword>
<reference evidence="1 2" key="1">
    <citation type="submission" date="2024-04" db="EMBL/GenBank/DDBJ databases">
        <title>Tritrichomonas musculus Genome.</title>
        <authorList>
            <person name="Alves-Ferreira E."/>
            <person name="Grigg M."/>
            <person name="Lorenzi H."/>
            <person name="Galac M."/>
        </authorList>
    </citation>
    <scope>NUCLEOTIDE SEQUENCE [LARGE SCALE GENOMIC DNA]</scope>
    <source>
        <strain evidence="1 2">EAF2021</strain>
    </source>
</reference>
<sequence length="1043" mass="120396">MNPTEDEINILQEVQRLPSLHADVCEYNKLLNQIISNSRNIYLLLSILKSRQDLNNADILEMLNIIFNLISINETSYNLELILSELLQIKLEDITLIQMLGKSISLISEILFLIENKFVLPINENKNTITPLEEYVFKEFLNYFSKCCTQNPKDFKETENKIKKEYIPIFVYFGTKLLCNQPFSAVVILKASLFFGIDESQSMLKKTTKAVLEYFQAPEIFQCLSQISTTGPEEAALDALGIVTILARTVDNWDRVSQSIILNIQQFILAVLADPGILNDQARAIEIYNLLIYVKPESKDHPFDNVVEFLYNFSQNVLQNSPLLLTIIYPGILSFFKAFKGNFSRAGLKVEFRERMKPAFIQYVDILLNSFEVNTDQTVESVFEIQNLSQIVQSLKRLLEFSDLSTIHLYIRDKTLQLVKDQITVVNSFKISFILIVLHSCFLEFELFDLPQNKGILFDLLFELFPLMESKLPQYSELANSTNTNFYLADFFLQAISTLLHQYFINTGEFKGFKQFQEYCQNSKPVEIIYIIFKFLLFMVLSGFEPRLASVVMTDVLSNPKLCQLLLETDLPNYFVQNYQNLPCKVIYYFAIVKFIFPDPQNKANFLQSLANHLSQLLVPLLAPQNEQVDLSANVARFFKIISTFFNSPLKSAEWFDFLQFIFANFGEAIEKIAENLLYSKYVLKFITKLTETKDGKKHLPQNISSFPSTSPFTFQIFKFFCTLLTKILKNVDVHPIDIDDSILTKSILVNDIYLGTVQLFTEAEDSDWISFSRVIRAMYCFMTSPFPNFAIMEYYKDACLLDFFNVFVIQTCKTTPTSLLSLSYVFDPLLSFISLFSKFYCQIILNSELFLNFILNITKVSFLSNNYATLDNSCLILKTLCREITLLNIPPLKRLFEQHFVLALNLLTVPAIEEEIVKSSEPEIDQEGNDENNQKLVAVFSLTSDFTIVKKRASKFLYWFLCNEIDFASQLAARIVSGIADEEVKDAIDKSLNGLIHEASFNKSKQDRQKFYKAIDIFSDAVMHYTFRLDYVPSMSQFFMFK</sequence>
<dbReference type="EMBL" id="JAPFFF010000005">
    <property type="protein sequence ID" value="KAK8888818.1"/>
    <property type="molecule type" value="Genomic_DNA"/>
</dbReference>
<dbReference type="Proteomes" id="UP001470230">
    <property type="component" value="Unassembled WGS sequence"/>
</dbReference>